<dbReference type="EMBL" id="SEYY01012333">
    <property type="protein sequence ID" value="KAB7500876.1"/>
    <property type="molecule type" value="Genomic_DNA"/>
</dbReference>
<comment type="caution">
    <text evidence="1">The sequence shown here is derived from an EMBL/GenBank/DDBJ whole genome shotgun (WGS) entry which is preliminary data.</text>
</comment>
<dbReference type="AlphaFoldDB" id="A0A5N5T323"/>
<evidence type="ECO:0000313" key="1">
    <source>
        <dbReference type="EMBL" id="KAB7500876.1"/>
    </source>
</evidence>
<gene>
    <name evidence="1" type="ORF">Anas_12512</name>
</gene>
<name>A0A5N5T323_9CRUS</name>
<dbReference type="OrthoDB" id="10066781at2759"/>
<protein>
    <submittedName>
        <fullName evidence="1">Uncharacterized protein</fullName>
    </submittedName>
</protein>
<organism evidence="1 2">
    <name type="scientific">Armadillidium nasatum</name>
    <dbReference type="NCBI Taxonomy" id="96803"/>
    <lineage>
        <taxon>Eukaryota</taxon>
        <taxon>Metazoa</taxon>
        <taxon>Ecdysozoa</taxon>
        <taxon>Arthropoda</taxon>
        <taxon>Crustacea</taxon>
        <taxon>Multicrustacea</taxon>
        <taxon>Malacostraca</taxon>
        <taxon>Eumalacostraca</taxon>
        <taxon>Peracarida</taxon>
        <taxon>Isopoda</taxon>
        <taxon>Oniscidea</taxon>
        <taxon>Crinocheta</taxon>
        <taxon>Armadillidiidae</taxon>
        <taxon>Armadillidium</taxon>
    </lineage>
</organism>
<dbReference type="PANTHER" id="PTHR33480">
    <property type="entry name" value="SET DOMAIN-CONTAINING PROTEIN-RELATED"/>
    <property type="match status" value="1"/>
</dbReference>
<proteinExistence type="predicted"/>
<reference evidence="1 2" key="1">
    <citation type="journal article" date="2019" name="PLoS Biol.">
        <title>Sex chromosomes control vertical transmission of feminizing Wolbachia symbionts in an isopod.</title>
        <authorList>
            <person name="Becking T."/>
            <person name="Chebbi M.A."/>
            <person name="Giraud I."/>
            <person name="Moumen B."/>
            <person name="Laverre T."/>
            <person name="Caubet Y."/>
            <person name="Peccoud J."/>
            <person name="Gilbert C."/>
            <person name="Cordaux R."/>
        </authorList>
    </citation>
    <scope>NUCLEOTIDE SEQUENCE [LARGE SCALE GENOMIC DNA]</scope>
    <source>
        <strain evidence="1">ANa2</strain>
        <tissue evidence="1">Whole body excluding digestive tract and cuticle</tissue>
    </source>
</reference>
<keyword evidence="2" id="KW-1185">Reference proteome</keyword>
<sequence>QFQGSEDSVSFGLNANDEKVSFDTPVARSSSIIEESNAQPINEKELSNSNVDFHNYDEITPKILSSTGEDNCARSDATAIIPSVFSIKGLNSQSINEENYSVQSDDQDDDDEIIFTISAEEDETGGRLSEPVEMSGFKLDTRRRKYVKPKRPCPFCKEFKHSLSRHFKLMHKNEPEVERALALPCDDRRKIFELLRKRGIDYENQKRLKSNSVQKSCEDLIGERKTHANKVRRCPICKGFYVSKYFTLHIKKCEEKYNSSSYADPIKFSAKTGHVLLEDNFSNVSYDSSYVSHVLDKFRDDDIGNMCRTNKLLIYIGYYLFLSKAEEKSEEKEKSRTDKKDIMGKMRLLCRLYLQFKSEIQKDVSLQEMFDREYMTEFKRAVMKTVEKSQTSRHILGFLILKTLSILESRLSVLKREGESKEMVEFRKTLKKNVIWISIFGKQRKYRASKSQLQIKKPTNENHTFESNSNSDFKVSENSTYMNNSEEMLVDDTDHDDPDGCVDEKNEKFEILKTSGRNVWTPLKRKRIMDEPLFKRYLMDLSPEGAKGKIPPKKHISIFLDKNKEIFNDKDEELRIKLVRSKIIGMRQTFRRRFWKSINRI</sequence>
<evidence type="ECO:0000313" key="2">
    <source>
        <dbReference type="Proteomes" id="UP000326759"/>
    </source>
</evidence>
<feature type="non-terminal residue" evidence="1">
    <location>
        <position position="1"/>
    </location>
</feature>
<dbReference type="Proteomes" id="UP000326759">
    <property type="component" value="Unassembled WGS sequence"/>
</dbReference>
<dbReference type="PANTHER" id="PTHR33480:SF1">
    <property type="entry name" value="TYR RECOMBINASE DOMAIN-CONTAINING PROTEIN"/>
    <property type="match status" value="1"/>
</dbReference>
<accession>A0A5N5T323</accession>